<proteinExistence type="predicted"/>
<evidence type="ECO:0000313" key="3">
    <source>
        <dbReference type="Proteomes" id="UP000234855"/>
    </source>
</evidence>
<evidence type="ECO:0000259" key="1">
    <source>
        <dbReference type="Pfam" id="PF13635"/>
    </source>
</evidence>
<reference evidence="2 3" key="1">
    <citation type="submission" date="2017-07" db="EMBL/GenBank/DDBJ databases">
        <title>Bifidobacterium novel species.</title>
        <authorList>
            <person name="Lugli G.A."/>
            <person name="Milani C."/>
            <person name="Duranti S."/>
            <person name="Mangifesta M."/>
        </authorList>
    </citation>
    <scope>NUCLEOTIDE SEQUENCE [LARGE SCALE GENOMIC DNA]</scope>
    <source>
        <strain evidence="2 3">45</strain>
    </source>
</reference>
<dbReference type="EMBL" id="NMWV01000026">
    <property type="protein sequence ID" value="PLS24101.1"/>
    <property type="molecule type" value="Genomic_DNA"/>
</dbReference>
<name>A0A2N5IQ59_9BIFI</name>
<feature type="domain" description="DUF4143" evidence="1">
    <location>
        <begin position="16"/>
        <end position="122"/>
    </location>
</feature>
<dbReference type="InterPro" id="IPR025420">
    <property type="entry name" value="DUF4143"/>
</dbReference>
<evidence type="ECO:0000313" key="2">
    <source>
        <dbReference type="EMBL" id="PLS24101.1"/>
    </source>
</evidence>
<dbReference type="PANTHER" id="PTHR33295">
    <property type="entry name" value="ATPASE"/>
    <property type="match status" value="1"/>
</dbReference>
<dbReference type="AlphaFoldDB" id="A0A2N5IQ59"/>
<dbReference type="Proteomes" id="UP000234855">
    <property type="component" value="Unassembled WGS sequence"/>
</dbReference>
<dbReference type="SUPFAM" id="SSF52980">
    <property type="entry name" value="Restriction endonuclease-like"/>
    <property type="match status" value="1"/>
</dbReference>
<dbReference type="RefSeq" id="WP_242689682.1">
    <property type="nucleotide sequence ID" value="NZ_CP071591.1"/>
</dbReference>
<organism evidence="2 3">
    <name type="scientific">Bifidobacterium imperatoris</name>
    <dbReference type="NCBI Taxonomy" id="2020965"/>
    <lineage>
        <taxon>Bacteria</taxon>
        <taxon>Bacillati</taxon>
        <taxon>Actinomycetota</taxon>
        <taxon>Actinomycetes</taxon>
        <taxon>Bifidobacteriales</taxon>
        <taxon>Bifidobacteriaceae</taxon>
        <taxon>Bifidobacterium</taxon>
    </lineage>
</organism>
<gene>
    <name evidence="2" type="ORF">Tam1G_1829</name>
</gene>
<dbReference type="InterPro" id="IPR011335">
    <property type="entry name" value="Restrct_endonuc-II-like"/>
</dbReference>
<dbReference type="PANTHER" id="PTHR33295:SF20">
    <property type="entry name" value="ATPASE"/>
    <property type="match status" value="1"/>
</dbReference>
<comment type="caution">
    <text evidence="2">The sequence shown here is derived from an EMBL/GenBank/DDBJ whole genome shotgun (WGS) entry which is preliminary data.</text>
</comment>
<accession>A0A2N5IQ59</accession>
<dbReference type="Pfam" id="PF13635">
    <property type="entry name" value="DUF4143"/>
    <property type="match status" value="1"/>
</dbReference>
<sequence length="176" mass="19793">MRHVVSTNKVVGTLKSAGIGITNLTADNQIDALEKAFIIYGCEQSRLRGKELLRPQRKYYPVDNGFRNLAHGFDGSDQGAQLEGIVYMELRRRGYSVSIGMLPDGEIDFVARRGSEKMYIQVTLNMTDENTRARELAPLQKLNDAFSRMVLTLDHFGLGVTDEGITIRNVVDWLLK</sequence>
<protein>
    <submittedName>
        <fullName evidence="2">ATPase</fullName>
    </submittedName>
</protein>